<proteinExistence type="predicted"/>
<keyword evidence="3" id="KW-1185">Reference proteome</keyword>
<evidence type="ECO:0000313" key="3">
    <source>
        <dbReference type="Proteomes" id="UP000762676"/>
    </source>
</evidence>
<sequence length="138" mass="15096">MKTVAAHKDKAVVTRPAARSGAVAFFQNPNYILSKAVAADCDLIEHLLGYRTVLHSRNSNDDDNDDDDNDGDDNDNDGNDDNDDDDDDNDVGYSDNNVHDDGGDDDDDGDYDDNNQNHPHAGNKSPRFVDIVNSKSTL</sequence>
<name>A0AAV4FIX7_9GAST</name>
<feature type="compositionally biased region" description="Acidic residues" evidence="1">
    <location>
        <begin position="102"/>
        <end position="113"/>
    </location>
</feature>
<reference evidence="2 3" key="1">
    <citation type="journal article" date="2021" name="Elife">
        <title>Chloroplast acquisition without the gene transfer in kleptoplastic sea slugs, Plakobranchus ocellatus.</title>
        <authorList>
            <person name="Maeda T."/>
            <person name="Takahashi S."/>
            <person name="Yoshida T."/>
            <person name="Shimamura S."/>
            <person name="Takaki Y."/>
            <person name="Nagai Y."/>
            <person name="Toyoda A."/>
            <person name="Suzuki Y."/>
            <person name="Arimoto A."/>
            <person name="Ishii H."/>
            <person name="Satoh N."/>
            <person name="Nishiyama T."/>
            <person name="Hasebe M."/>
            <person name="Maruyama T."/>
            <person name="Minagawa J."/>
            <person name="Obokata J."/>
            <person name="Shigenobu S."/>
        </authorList>
    </citation>
    <scope>NUCLEOTIDE SEQUENCE [LARGE SCALE GENOMIC DNA]</scope>
</reference>
<feature type="compositionally biased region" description="Acidic residues" evidence="1">
    <location>
        <begin position="61"/>
        <end position="90"/>
    </location>
</feature>
<accession>A0AAV4FIX7</accession>
<comment type="caution">
    <text evidence="2">The sequence shown here is derived from an EMBL/GenBank/DDBJ whole genome shotgun (WGS) entry which is preliminary data.</text>
</comment>
<dbReference type="EMBL" id="BMAT01004361">
    <property type="protein sequence ID" value="GFR72336.1"/>
    <property type="molecule type" value="Genomic_DNA"/>
</dbReference>
<dbReference type="Proteomes" id="UP000762676">
    <property type="component" value="Unassembled WGS sequence"/>
</dbReference>
<protein>
    <submittedName>
        <fullName evidence="2">Uncharacterized protein</fullName>
    </submittedName>
</protein>
<feature type="region of interest" description="Disordered" evidence="1">
    <location>
        <begin position="55"/>
        <end position="138"/>
    </location>
</feature>
<evidence type="ECO:0000256" key="1">
    <source>
        <dbReference type="SAM" id="MobiDB-lite"/>
    </source>
</evidence>
<organism evidence="2 3">
    <name type="scientific">Elysia marginata</name>
    <dbReference type="NCBI Taxonomy" id="1093978"/>
    <lineage>
        <taxon>Eukaryota</taxon>
        <taxon>Metazoa</taxon>
        <taxon>Spiralia</taxon>
        <taxon>Lophotrochozoa</taxon>
        <taxon>Mollusca</taxon>
        <taxon>Gastropoda</taxon>
        <taxon>Heterobranchia</taxon>
        <taxon>Euthyneura</taxon>
        <taxon>Panpulmonata</taxon>
        <taxon>Sacoglossa</taxon>
        <taxon>Placobranchoidea</taxon>
        <taxon>Plakobranchidae</taxon>
        <taxon>Elysia</taxon>
    </lineage>
</organism>
<gene>
    <name evidence="2" type="ORF">ElyMa_002112400</name>
</gene>
<evidence type="ECO:0000313" key="2">
    <source>
        <dbReference type="EMBL" id="GFR72336.1"/>
    </source>
</evidence>
<dbReference type="AlphaFoldDB" id="A0AAV4FIX7"/>